<organism evidence="12 14">
    <name type="scientific">Candidatus Thermochlorobacter aerophilus</name>
    <dbReference type="NCBI Taxonomy" id="1868324"/>
    <lineage>
        <taxon>Bacteria</taxon>
        <taxon>Pseudomonadati</taxon>
        <taxon>Chlorobiota</taxon>
        <taxon>Chlorobiia</taxon>
        <taxon>Chlorobiales</taxon>
        <taxon>Candidatus Thermochlorobacteriaceae</taxon>
        <taxon>Candidatus Thermochlorobacter</taxon>
    </lineage>
</organism>
<dbReference type="NCBIfam" id="TIGR03990">
    <property type="entry name" value="Arch_GlmM"/>
    <property type="match status" value="1"/>
</dbReference>
<keyword evidence="6 12" id="KW-0413">Isomerase</keyword>
<dbReference type="PROSITE" id="PS00710">
    <property type="entry name" value="PGM_PMM"/>
    <property type="match status" value="1"/>
</dbReference>
<dbReference type="PANTHER" id="PTHR42946:SF1">
    <property type="entry name" value="PHOSPHOGLUCOMUTASE (ALPHA-D-GLUCOSE-1,6-BISPHOSPHATE-DEPENDENT)"/>
    <property type="match status" value="1"/>
</dbReference>
<evidence type="ECO:0000259" key="10">
    <source>
        <dbReference type="Pfam" id="PF02879"/>
    </source>
</evidence>
<dbReference type="EMBL" id="PHFL01000069">
    <property type="protein sequence ID" value="RFM23173.1"/>
    <property type="molecule type" value="Genomic_DNA"/>
</dbReference>
<keyword evidence="3" id="KW-0597">Phosphoprotein</keyword>
<dbReference type="EMBL" id="PHFL01000066">
    <property type="protein sequence ID" value="RFM23392.1"/>
    <property type="molecule type" value="Genomic_DNA"/>
</dbReference>
<evidence type="ECO:0000256" key="5">
    <source>
        <dbReference type="ARBA" id="ARBA00022842"/>
    </source>
</evidence>
<dbReference type="Gene3D" id="3.30.310.50">
    <property type="entry name" value="Alpha-D-phosphohexomutase, C-terminal domain"/>
    <property type="match status" value="1"/>
</dbReference>
<feature type="domain" description="Alpha-D-phosphohexomutase alpha/beta/alpha" evidence="10">
    <location>
        <begin position="169"/>
        <end position="267"/>
    </location>
</feature>
<dbReference type="Pfam" id="PF02880">
    <property type="entry name" value="PGM_PMM_III"/>
    <property type="match status" value="1"/>
</dbReference>
<dbReference type="PRINTS" id="PR00509">
    <property type="entry name" value="PGMPMM"/>
</dbReference>
<keyword evidence="4 7" id="KW-0479">Metal-binding</keyword>
<evidence type="ECO:0000259" key="11">
    <source>
        <dbReference type="Pfam" id="PF02880"/>
    </source>
</evidence>
<dbReference type="SUPFAM" id="SSF55957">
    <property type="entry name" value="Phosphoglucomutase, C-terminal domain"/>
    <property type="match status" value="1"/>
</dbReference>
<evidence type="ECO:0000256" key="4">
    <source>
        <dbReference type="ARBA" id="ARBA00022723"/>
    </source>
</evidence>
<comment type="caution">
    <text evidence="12">The sequence shown here is derived from an EMBL/GenBank/DDBJ whole genome shotgun (WGS) entry which is preliminary data.</text>
</comment>
<dbReference type="InterPro" id="IPR005846">
    <property type="entry name" value="A-D-PHexomutase_a/b/a-III"/>
</dbReference>
<feature type="domain" description="Alpha-D-phosphohexomutase alpha/beta/alpha" evidence="11">
    <location>
        <begin position="274"/>
        <end position="378"/>
    </location>
</feature>
<accession>A0A395LX39</accession>
<evidence type="ECO:0000259" key="8">
    <source>
        <dbReference type="Pfam" id="PF00408"/>
    </source>
</evidence>
<dbReference type="InterPro" id="IPR050060">
    <property type="entry name" value="Phosphoglucosamine_mutase"/>
</dbReference>
<dbReference type="GO" id="GO:0006048">
    <property type="term" value="P:UDP-N-acetylglucosamine biosynthetic process"/>
    <property type="evidence" value="ECO:0007669"/>
    <property type="project" value="TreeGrafter"/>
</dbReference>
<sequence length="471" mass="51311">MSLMVSVSGIRGIVGESLTPDVLLTYTQAFATWLYEQKSNGIIDLKIGVPKVVVGRDTRPTGRPILDFIQSILVQSGCMVVNLDVATTPTVEVAVLEEQADGGIIVSASHNPLEWNALKLLNHLGEFLTAAQGEEVKKIAASRKFVCAPWNKFGVAVPNTTYADVHIQKVLALPVIEPAKIAARRYKILVDAVNGAGSEIIPKLCERLGAAEVIKIACAGNGLFPRPPEPIEENLVETQGLTAYHGADMGIVVDPDVDRVCFICEDGSLFGEEYTLVACADFYLKHKKGAVVNNLSSSLALREVAARHGVPCYSAKVGEANVIELMKRVQASIGGEGNGGVILPDVHYGRDALVAIALFLQAFADYQASNPQKKLSDFKRTFPQYYMVKQKLTYKDSFDLNDALTKLLRVYPTAKVITEDGLKLELEQAWIHLRQSNTEPLVRLYAEARTKSEAEAIAEVCHKALQDPLNV</sequence>
<dbReference type="GO" id="GO:0000287">
    <property type="term" value="F:magnesium ion binding"/>
    <property type="evidence" value="ECO:0007669"/>
    <property type="project" value="InterPro"/>
</dbReference>
<dbReference type="InterPro" id="IPR005845">
    <property type="entry name" value="A-D-PHexomutase_a/b/a-II"/>
</dbReference>
<protein>
    <submittedName>
        <fullName evidence="12">Phosphoglucosamine mutase</fullName>
        <ecNumber evidence="12">5.4.2.10</ecNumber>
    </submittedName>
</protein>
<dbReference type="Gene3D" id="3.40.120.10">
    <property type="entry name" value="Alpha-D-Glucose-1,6-Bisphosphate, subunit A, domain 3"/>
    <property type="match status" value="3"/>
</dbReference>
<feature type="domain" description="Alpha-D-phosphohexomutase alpha/beta/alpha" evidence="9">
    <location>
        <begin position="7"/>
        <end position="144"/>
    </location>
</feature>
<dbReference type="Pfam" id="PF02878">
    <property type="entry name" value="PGM_PMM_I"/>
    <property type="match status" value="1"/>
</dbReference>
<dbReference type="InterPro" id="IPR005844">
    <property type="entry name" value="A-D-PHexomutase_a/b/a-I"/>
</dbReference>
<dbReference type="InterPro" id="IPR005843">
    <property type="entry name" value="A-D-PHexomutase_C"/>
</dbReference>
<reference evidence="12" key="2">
    <citation type="submission" date="2017-08" db="EMBL/GenBank/DDBJ databases">
        <authorList>
            <person name="de Groot N.N."/>
        </authorList>
    </citation>
    <scope>NUCLEOTIDE SEQUENCE</scope>
    <source>
        <strain evidence="12">OS</strain>
    </source>
</reference>
<evidence type="ECO:0000256" key="3">
    <source>
        <dbReference type="ARBA" id="ARBA00022553"/>
    </source>
</evidence>
<dbReference type="GO" id="GO:0009252">
    <property type="term" value="P:peptidoglycan biosynthetic process"/>
    <property type="evidence" value="ECO:0007669"/>
    <property type="project" value="TreeGrafter"/>
</dbReference>
<evidence type="ECO:0000256" key="6">
    <source>
        <dbReference type="ARBA" id="ARBA00023235"/>
    </source>
</evidence>
<evidence type="ECO:0000313" key="13">
    <source>
        <dbReference type="EMBL" id="RFM23392.1"/>
    </source>
</evidence>
<comment type="cofactor">
    <cofactor evidence="1">
        <name>Mg(2+)</name>
        <dbReference type="ChEBI" id="CHEBI:18420"/>
    </cofactor>
</comment>
<gene>
    <name evidence="12" type="primary">glmM</name>
    <name evidence="13" type="ORF">D0433_11360</name>
    <name evidence="12" type="ORF">D0433_12435</name>
</gene>
<reference evidence="12 14" key="1">
    <citation type="journal article" date="2011" name="ISME J.">
        <title>Community ecology of hot spring cyanobacterial mats: predominant populations and their functional potential.</title>
        <authorList>
            <person name="Klatt C.G."/>
            <person name="Wood J.M."/>
            <person name="Rusch D.B."/>
            <person name="Bateson M.M."/>
            <person name="Hamamura N."/>
            <person name="Heidelberg J.F."/>
            <person name="Grossman A.R."/>
            <person name="Bhaya D."/>
            <person name="Cohan F.M."/>
            <person name="Kuhl M."/>
            <person name="Bryant D.A."/>
            <person name="Ward D.M."/>
        </authorList>
    </citation>
    <scope>NUCLEOTIDE SEQUENCE [LARGE SCALE GENOMIC DNA]</scope>
    <source>
        <strain evidence="12">OS</strain>
    </source>
</reference>
<dbReference type="PANTHER" id="PTHR42946">
    <property type="entry name" value="PHOSPHOHEXOSE MUTASE"/>
    <property type="match status" value="1"/>
</dbReference>
<evidence type="ECO:0000256" key="7">
    <source>
        <dbReference type="RuleBase" id="RU004326"/>
    </source>
</evidence>
<dbReference type="GO" id="GO:0004615">
    <property type="term" value="F:phosphomannomutase activity"/>
    <property type="evidence" value="ECO:0007669"/>
    <property type="project" value="TreeGrafter"/>
</dbReference>
<feature type="domain" description="Alpha-D-phosphohexomutase C-terminal" evidence="8">
    <location>
        <begin position="410"/>
        <end position="459"/>
    </location>
</feature>
<evidence type="ECO:0000256" key="2">
    <source>
        <dbReference type="ARBA" id="ARBA00010231"/>
    </source>
</evidence>
<dbReference type="Pfam" id="PF02879">
    <property type="entry name" value="PGM_PMM_II"/>
    <property type="match status" value="1"/>
</dbReference>
<dbReference type="GO" id="GO:0005829">
    <property type="term" value="C:cytosol"/>
    <property type="evidence" value="ECO:0007669"/>
    <property type="project" value="TreeGrafter"/>
</dbReference>
<evidence type="ECO:0000313" key="12">
    <source>
        <dbReference type="EMBL" id="RFM23173.1"/>
    </source>
</evidence>
<dbReference type="GO" id="GO:0005975">
    <property type="term" value="P:carbohydrate metabolic process"/>
    <property type="evidence" value="ECO:0007669"/>
    <property type="project" value="InterPro"/>
</dbReference>
<name>A0A395LX39_9BACT</name>
<dbReference type="AlphaFoldDB" id="A0A395LX39"/>
<evidence type="ECO:0000313" key="14">
    <source>
        <dbReference type="Proteomes" id="UP000266389"/>
    </source>
</evidence>
<dbReference type="InterPro" id="IPR005841">
    <property type="entry name" value="Alpha-D-phosphohexomutase_SF"/>
</dbReference>
<dbReference type="Pfam" id="PF00408">
    <property type="entry name" value="PGM_PMM_IV"/>
    <property type="match status" value="1"/>
</dbReference>
<dbReference type="Proteomes" id="UP000266389">
    <property type="component" value="Unassembled WGS sequence"/>
</dbReference>
<dbReference type="EC" id="5.4.2.10" evidence="12"/>
<evidence type="ECO:0000256" key="1">
    <source>
        <dbReference type="ARBA" id="ARBA00001946"/>
    </source>
</evidence>
<dbReference type="InterPro" id="IPR024086">
    <property type="entry name" value="GlmM_arc-type"/>
</dbReference>
<comment type="similarity">
    <text evidence="2 7">Belongs to the phosphohexose mutase family.</text>
</comment>
<keyword evidence="5 7" id="KW-0460">Magnesium</keyword>
<dbReference type="InterPro" id="IPR036900">
    <property type="entry name" value="A-D-PHexomutase_C_sf"/>
</dbReference>
<dbReference type="InterPro" id="IPR016066">
    <property type="entry name" value="A-D-PHexomutase_CS"/>
</dbReference>
<evidence type="ECO:0000259" key="9">
    <source>
        <dbReference type="Pfam" id="PF02878"/>
    </source>
</evidence>
<dbReference type="SUPFAM" id="SSF53738">
    <property type="entry name" value="Phosphoglucomutase, first 3 domains"/>
    <property type="match status" value="3"/>
</dbReference>
<dbReference type="GO" id="GO:0008966">
    <property type="term" value="F:phosphoglucosamine mutase activity"/>
    <property type="evidence" value="ECO:0007669"/>
    <property type="project" value="UniProtKB-EC"/>
</dbReference>
<dbReference type="InterPro" id="IPR016055">
    <property type="entry name" value="A-D-PHexomutase_a/b/a-I/II/III"/>
</dbReference>
<proteinExistence type="inferred from homology"/>